<organism evidence="2 3">
    <name type="scientific">Pyrus ussuriensis x Pyrus communis</name>
    <dbReference type="NCBI Taxonomy" id="2448454"/>
    <lineage>
        <taxon>Eukaryota</taxon>
        <taxon>Viridiplantae</taxon>
        <taxon>Streptophyta</taxon>
        <taxon>Embryophyta</taxon>
        <taxon>Tracheophyta</taxon>
        <taxon>Spermatophyta</taxon>
        <taxon>Magnoliopsida</taxon>
        <taxon>eudicotyledons</taxon>
        <taxon>Gunneridae</taxon>
        <taxon>Pentapetalae</taxon>
        <taxon>rosids</taxon>
        <taxon>fabids</taxon>
        <taxon>Rosales</taxon>
        <taxon>Rosaceae</taxon>
        <taxon>Amygdaloideae</taxon>
        <taxon>Maleae</taxon>
        <taxon>Pyrus</taxon>
    </lineage>
</organism>
<dbReference type="AlphaFoldDB" id="A0A5N5FI20"/>
<evidence type="ECO:0000256" key="1">
    <source>
        <dbReference type="SAM" id="MobiDB-lite"/>
    </source>
</evidence>
<keyword evidence="2" id="KW-0347">Helicase</keyword>
<evidence type="ECO:0000313" key="2">
    <source>
        <dbReference type="EMBL" id="KAB2600890.1"/>
    </source>
</evidence>
<reference evidence="3" key="2">
    <citation type="submission" date="2019-10" db="EMBL/GenBank/DDBJ databases">
        <title>A de novo genome assembly of a pear dwarfing rootstock.</title>
        <authorList>
            <person name="Wang F."/>
            <person name="Wang J."/>
            <person name="Li S."/>
            <person name="Zhang Y."/>
            <person name="Fang M."/>
            <person name="Ma L."/>
            <person name="Zhao Y."/>
            <person name="Jiang S."/>
        </authorList>
    </citation>
    <scope>NUCLEOTIDE SEQUENCE [LARGE SCALE GENOMIC DNA]</scope>
</reference>
<sequence length="106" mass="11141">MRASDRATHTVGSGMSSYVGSGCEFFWASGVEREGRSQKPRKGSQISAAESADRTPLSCHCQSSQCPARPALLGFQGECGGRVGVRICGYFDLEVRGGGCGGNMVF</sequence>
<dbReference type="EMBL" id="SMOL01000695">
    <property type="protein sequence ID" value="KAB2600890.1"/>
    <property type="molecule type" value="Genomic_DNA"/>
</dbReference>
<dbReference type="PROSITE" id="PS51257">
    <property type="entry name" value="PROKAR_LIPOPROTEIN"/>
    <property type="match status" value="1"/>
</dbReference>
<keyword evidence="3" id="KW-1185">Reference proteome</keyword>
<feature type="compositionally biased region" description="Low complexity" evidence="1">
    <location>
        <begin position="11"/>
        <end position="22"/>
    </location>
</feature>
<name>A0A5N5FI20_9ROSA</name>
<reference evidence="2 3" key="3">
    <citation type="submission" date="2019-11" db="EMBL/GenBank/DDBJ databases">
        <title>A de novo genome assembly of a pear dwarfing rootstock.</title>
        <authorList>
            <person name="Wang F."/>
            <person name="Wang J."/>
            <person name="Li S."/>
            <person name="Zhang Y."/>
            <person name="Fang M."/>
            <person name="Ma L."/>
            <person name="Zhao Y."/>
            <person name="Jiang S."/>
        </authorList>
    </citation>
    <scope>NUCLEOTIDE SEQUENCE [LARGE SCALE GENOMIC DNA]</scope>
    <source>
        <strain evidence="2">S2</strain>
        <tissue evidence="2">Leaf</tissue>
    </source>
</reference>
<feature type="region of interest" description="Disordered" evidence="1">
    <location>
        <begin position="1"/>
        <end position="57"/>
    </location>
</feature>
<dbReference type="GO" id="GO:0004386">
    <property type="term" value="F:helicase activity"/>
    <property type="evidence" value="ECO:0007669"/>
    <property type="project" value="UniProtKB-KW"/>
</dbReference>
<dbReference type="Proteomes" id="UP000327157">
    <property type="component" value="Chromosome 10"/>
</dbReference>
<comment type="caution">
    <text evidence="2">The sequence shown here is derived from an EMBL/GenBank/DDBJ whole genome shotgun (WGS) entry which is preliminary data.</text>
</comment>
<reference evidence="2 3" key="1">
    <citation type="submission" date="2019-09" db="EMBL/GenBank/DDBJ databases">
        <authorList>
            <person name="Ou C."/>
        </authorList>
    </citation>
    <scope>NUCLEOTIDE SEQUENCE [LARGE SCALE GENOMIC DNA]</scope>
    <source>
        <strain evidence="2">S2</strain>
        <tissue evidence="2">Leaf</tissue>
    </source>
</reference>
<keyword evidence="2" id="KW-0547">Nucleotide-binding</keyword>
<keyword evidence="2" id="KW-0378">Hydrolase</keyword>
<proteinExistence type="predicted"/>
<protein>
    <submittedName>
        <fullName evidence="2">DEAD-box ATP-dependent RNA helicase 36</fullName>
    </submittedName>
</protein>
<keyword evidence="2" id="KW-0067">ATP-binding</keyword>
<accession>A0A5N5FI20</accession>
<gene>
    <name evidence="2" type="ORF">D8674_001895</name>
</gene>
<evidence type="ECO:0000313" key="3">
    <source>
        <dbReference type="Proteomes" id="UP000327157"/>
    </source>
</evidence>